<dbReference type="OrthoDB" id="7705857at2"/>
<dbReference type="Gene3D" id="3.40.50.300">
    <property type="entry name" value="P-loop containing nucleotide triphosphate hydrolases"/>
    <property type="match status" value="1"/>
</dbReference>
<sequence>MAEFSPIIHIGLQKTASTFLQKSIFGSMEDFYTPWGHQSAKAIEYFVLQHSDRLDKKAIRDELKAPRGKVTAISQEDLIGYPIFGRYYAESTIRRISEIIPEARIVLVIREQRSIILSNYFQSVRQGRTLSISDMLNPKEFRDGFRPIIRLDHFEYDLTYSILRKFFRDDQLLILPYELLKFDKNLFLKKLGDFCGVDIKPDVGSMPVHKSRGVTAMRVERILNRIAPNPTHLPEEYHNYPIRVRSRNRIVNLVNRLSTHIDRKSNHLQYLQDKIERHLGKYYEESNMRMSEILQLDLKDLNYRVSE</sequence>
<dbReference type="RefSeq" id="WP_132247708.1">
    <property type="nucleotide sequence ID" value="NZ_SLZU01000018.1"/>
</dbReference>
<dbReference type="SUPFAM" id="SSF52540">
    <property type="entry name" value="P-loop containing nucleoside triphosphate hydrolases"/>
    <property type="match status" value="1"/>
</dbReference>
<dbReference type="AlphaFoldDB" id="A0A4V2UMW7"/>
<comment type="caution">
    <text evidence="1">The sequence shown here is derived from an EMBL/GenBank/DDBJ whole genome shotgun (WGS) entry which is preliminary data.</text>
</comment>
<keyword evidence="1" id="KW-0808">Transferase</keyword>
<proteinExistence type="predicted"/>
<keyword evidence="2" id="KW-1185">Reference proteome</keyword>
<accession>A0A4V2UMW7</accession>
<dbReference type="EMBL" id="SLZU01000018">
    <property type="protein sequence ID" value="TCS59791.1"/>
    <property type="molecule type" value="Genomic_DNA"/>
</dbReference>
<reference evidence="1 2" key="1">
    <citation type="submission" date="2019-03" db="EMBL/GenBank/DDBJ databases">
        <title>Genomic Encyclopedia of Type Strains, Phase IV (KMG-IV): sequencing the most valuable type-strain genomes for metagenomic binning, comparative biology and taxonomic classification.</title>
        <authorList>
            <person name="Goeker M."/>
        </authorList>
    </citation>
    <scope>NUCLEOTIDE SEQUENCE [LARGE SCALE GENOMIC DNA]</scope>
    <source>
        <strain evidence="1 2">DSM 104836</strain>
    </source>
</reference>
<organism evidence="1 2">
    <name type="scientific">Primorskyibacter sedentarius</name>
    <dbReference type="NCBI Taxonomy" id="745311"/>
    <lineage>
        <taxon>Bacteria</taxon>
        <taxon>Pseudomonadati</taxon>
        <taxon>Pseudomonadota</taxon>
        <taxon>Alphaproteobacteria</taxon>
        <taxon>Rhodobacterales</taxon>
        <taxon>Roseobacteraceae</taxon>
        <taxon>Primorskyibacter</taxon>
    </lineage>
</organism>
<gene>
    <name evidence="1" type="ORF">EDD52_1182</name>
</gene>
<dbReference type="GO" id="GO:0016740">
    <property type="term" value="F:transferase activity"/>
    <property type="evidence" value="ECO:0007669"/>
    <property type="project" value="UniProtKB-KW"/>
</dbReference>
<dbReference type="InterPro" id="IPR027417">
    <property type="entry name" value="P-loop_NTPase"/>
</dbReference>
<evidence type="ECO:0000313" key="1">
    <source>
        <dbReference type="EMBL" id="TCS59791.1"/>
    </source>
</evidence>
<evidence type="ECO:0000313" key="2">
    <source>
        <dbReference type="Proteomes" id="UP000295696"/>
    </source>
</evidence>
<name>A0A4V2UMW7_9RHOB</name>
<dbReference type="Proteomes" id="UP000295696">
    <property type="component" value="Unassembled WGS sequence"/>
</dbReference>
<protein>
    <submittedName>
        <fullName evidence="1">Sulfotransferase family protein</fullName>
    </submittedName>
</protein>
<dbReference type="Pfam" id="PF13469">
    <property type="entry name" value="Sulfotransfer_3"/>
    <property type="match status" value="1"/>
</dbReference>